<evidence type="ECO:0000256" key="3">
    <source>
        <dbReference type="ARBA" id="ARBA00023163"/>
    </source>
</evidence>
<proteinExistence type="predicted"/>
<dbReference type="Proteomes" id="UP001368500">
    <property type="component" value="Unassembled WGS sequence"/>
</dbReference>
<keyword evidence="2 5" id="KW-0238">DNA-binding</keyword>
<dbReference type="SUPFAM" id="SSF52172">
    <property type="entry name" value="CheY-like"/>
    <property type="match status" value="1"/>
</dbReference>
<dbReference type="PANTHER" id="PTHR48111:SF67">
    <property type="entry name" value="TRANSCRIPTIONAL REGULATORY PROTEIN TCTD"/>
    <property type="match status" value="1"/>
</dbReference>
<dbReference type="Pfam" id="PF00486">
    <property type="entry name" value="Trans_reg_C"/>
    <property type="match status" value="1"/>
</dbReference>
<feature type="DNA-binding region" description="OmpR/PhoB-type" evidence="5">
    <location>
        <begin position="136"/>
        <end position="236"/>
    </location>
</feature>
<dbReference type="InterPro" id="IPR001789">
    <property type="entry name" value="Sig_transdc_resp-reg_receiver"/>
</dbReference>
<dbReference type="InterPro" id="IPR036388">
    <property type="entry name" value="WH-like_DNA-bd_sf"/>
</dbReference>
<dbReference type="InterPro" id="IPR039420">
    <property type="entry name" value="WalR-like"/>
</dbReference>
<comment type="caution">
    <text evidence="8">The sequence shown here is derived from an EMBL/GenBank/DDBJ whole genome shotgun (WGS) entry which is preliminary data.</text>
</comment>
<evidence type="ECO:0000256" key="2">
    <source>
        <dbReference type="ARBA" id="ARBA00023125"/>
    </source>
</evidence>
<feature type="domain" description="OmpR/PhoB-type" evidence="7">
    <location>
        <begin position="136"/>
        <end position="236"/>
    </location>
</feature>
<reference evidence="8 9" key="1">
    <citation type="submission" date="2024-04" db="EMBL/GenBank/DDBJ databases">
        <title>Novel species of the genus Ideonella isolated from streams.</title>
        <authorList>
            <person name="Lu H."/>
        </authorList>
    </citation>
    <scope>NUCLEOTIDE SEQUENCE [LARGE SCALE GENOMIC DNA]</scope>
    <source>
        <strain evidence="8 9">BYS139W</strain>
    </source>
</reference>
<evidence type="ECO:0000259" key="6">
    <source>
        <dbReference type="PROSITE" id="PS50110"/>
    </source>
</evidence>
<name>A0ABU9BEP6_9BURK</name>
<evidence type="ECO:0000313" key="9">
    <source>
        <dbReference type="Proteomes" id="UP001368500"/>
    </source>
</evidence>
<dbReference type="SMART" id="SM00448">
    <property type="entry name" value="REC"/>
    <property type="match status" value="1"/>
</dbReference>
<organism evidence="8 9">
    <name type="scientific">Pseudaquabacterium rugosum</name>
    <dbReference type="NCBI Taxonomy" id="2984194"/>
    <lineage>
        <taxon>Bacteria</taxon>
        <taxon>Pseudomonadati</taxon>
        <taxon>Pseudomonadota</taxon>
        <taxon>Betaproteobacteria</taxon>
        <taxon>Burkholderiales</taxon>
        <taxon>Sphaerotilaceae</taxon>
        <taxon>Pseudaquabacterium</taxon>
    </lineage>
</organism>
<dbReference type="PROSITE" id="PS51755">
    <property type="entry name" value="OMPR_PHOB"/>
    <property type="match status" value="1"/>
</dbReference>
<dbReference type="SUPFAM" id="SSF46894">
    <property type="entry name" value="C-terminal effector domain of the bipartite response regulators"/>
    <property type="match status" value="1"/>
</dbReference>
<dbReference type="Pfam" id="PF00072">
    <property type="entry name" value="Response_reg"/>
    <property type="match status" value="1"/>
</dbReference>
<dbReference type="Gene3D" id="1.10.10.10">
    <property type="entry name" value="Winged helix-like DNA-binding domain superfamily/Winged helix DNA-binding domain"/>
    <property type="match status" value="1"/>
</dbReference>
<sequence length="243" mass="26203">MRLLLAEDDAILSDALSAQLGAVGFEVEHAPNGAVAEYLLLRHPFDAAVLDIGLPMVDGLSVLRKVRETKPALPVLVLTALDGLEDRVAGLNAGADDYLTKPFDFPELEARLRALLRRVRAAPQAAAVVTAGADGQPLPELGRLVFDRDARRASVDGQPIELSPREWDLLELLLGQRNRVVRKEQITQAWGSERSAGEAPGGAGMIEVYIHRLRRKLEGSGVSIRTVRGLGYLLEPDAAAARG</sequence>
<dbReference type="InterPro" id="IPR016032">
    <property type="entry name" value="Sig_transdc_resp-reg_C-effctor"/>
</dbReference>
<dbReference type="EMBL" id="JBBUTF010000023">
    <property type="protein sequence ID" value="MEK8028407.1"/>
    <property type="molecule type" value="Genomic_DNA"/>
</dbReference>
<dbReference type="Gene3D" id="3.40.50.2300">
    <property type="match status" value="1"/>
</dbReference>
<evidence type="ECO:0000259" key="7">
    <source>
        <dbReference type="PROSITE" id="PS51755"/>
    </source>
</evidence>
<dbReference type="InterPro" id="IPR011006">
    <property type="entry name" value="CheY-like_superfamily"/>
</dbReference>
<dbReference type="PANTHER" id="PTHR48111">
    <property type="entry name" value="REGULATOR OF RPOS"/>
    <property type="match status" value="1"/>
</dbReference>
<keyword evidence="1" id="KW-0805">Transcription regulation</keyword>
<accession>A0ABU9BEP6</accession>
<dbReference type="PROSITE" id="PS50110">
    <property type="entry name" value="RESPONSE_REGULATORY"/>
    <property type="match status" value="1"/>
</dbReference>
<evidence type="ECO:0000313" key="8">
    <source>
        <dbReference type="EMBL" id="MEK8028407.1"/>
    </source>
</evidence>
<dbReference type="InterPro" id="IPR001867">
    <property type="entry name" value="OmpR/PhoB-type_DNA-bd"/>
</dbReference>
<evidence type="ECO:0000256" key="1">
    <source>
        <dbReference type="ARBA" id="ARBA00023015"/>
    </source>
</evidence>
<evidence type="ECO:0000256" key="4">
    <source>
        <dbReference type="PROSITE-ProRule" id="PRU00169"/>
    </source>
</evidence>
<feature type="modified residue" description="4-aspartylphosphate" evidence="4">
    <location>
        <position position="51"/>
    </location>
</feature>
<gene>
    <name evidence="8" type="ORF">AACH11_20805</name>
</gene>
<evidence type="ECO:0000256" key="5">
    <source>
        <dbReference type="PROSITE-ProRule" id="PRU01091"/>
    </source>
</evidence>
<dbReference type="RefSeq" id="WP_341376191.1">
    <property type="nucleotide sequence ID" value="NZ_JBBUTF010000023.1"/>
</dbReference>
<dbReference type="Gene3D" id="6.10.250.690">
    <property type="match status" value="1"/>
</dbReference>
<protein>
    <submittedName>
        <fullName evidence="8">Response regulator transcription factor</fullName>
    </submittedName>
</protein>
<feature type="domain" description="Response regulatory" evidence="6">
    <location>
        <begin position="2"/>
        <end position="116"/>
    </location>
</feature>
<keyword evidence="4" id="KW-0597">Phosphoprotein</keyword>
<dbReference type="SMART" id="SM00862">
    <property type="entry name" value="Trans_reg_C"/>
    <property type="match status" value="1"/>
</dbReference>
<keyword evidence="3" id="KW-0804">Transcription</keyword>
<keyword evidence="9" id="KW-1185">Reference proteome</keyword>
<dbReference type="CDD" id="cd00383">
    <property type="entry name" value="trans_reg_C"/>
    <property type="match status" value="1"/>
</dbReference>